<dbReference type="InterPro" id="IPR006597">
    <property type="entry name" value="Sel1-like"/>
</dbReference>
<dbReference type="SMART" id="SM00220">
    <property type="entry name" value="S_TKc"/>
    <property type="match status" value="1"/>
</dbReference>
<dbReference type="Pfam" id="PF00069">
    <property type="entry name" value="Pkinase"/>
    <property type="match status" value="1"/>
</dbReference>
<accession>A0ABR2HAZ4</accession>
<dbReference type="Proteomes" id="UP001470230">
    <property type="component" value="Unassembled WGS sequence"/>
</dbReference>
<proteinExistence type="inferred from homology"/>
<dbReference type="PANTHER" id="PTHR11102">
    <property type="entry name" value="SEL-1-LIKE PROTEIN"/>
    <property type="match status" value="1"/>
</dbReference>
<comment type="caution">
    <text evidence="3">The sequence shown here is derived from an EMBL/GenBank/DDBJ whole genome shotgun (WGS) entry which is preliminary data.</text>
</comment>
<name>A0ABR2HAZ4_9EUKA</name>
<evidence type="ECO:0000313" key="3">
    <source>
        <dbReference type="EMBL" id="KAK8843621.1"/>
    </source>
</evidence>
<comment type="similarity">
    <text evidence="1">Belongs to the sel-1 family.</text>
</comment>
<reference evidence="3 4" key="1">
    <citation type="submission" date="2024-04" db="EMBL/GenBank/DDBJ databases">
        <title>Tritrichomonas musculus Genome.</title>
        <authorList>
            <person name="Alves-Ferreira E."/>
            <person name="Grigg M."/>
            <person name="Lorenzi H."/>
            <person name="Galac M."/>
        </authorList>
    </citation>
    <scope>NUCLEOTIDE SEQUENCE [LARGE SCALE GENOMIC DNA]</scope>
    <source>
        <strain evidence="3 4">EAF2021</strain>
    </source>
</reference>
<dbReference type="Pfam" id="PF08238">
    <property type="entry name" value="Sel1"/>
    <property type="match status" value="19"/>
</dbReference>
<dbReference type="SMART" id="SM00028">
    <property type="entry name" value="TPR"/>
    <property type="match status" value="7"/>
</dbReference>
<dbReference type="SMART" id="SM00671">
    <property type="entry name" value="SEL1"/>
    <property type="match status" value="20"/>
</dbReference>
<dbReference type="InterPro" id="IPR050767">
    <property type="entry name" value="Sel1_AlgK"/>
</dbReference>
<gene>
    <name evidence="3" type="ORF">M9Y10_024681</name>
</gene>
<dbReference type="InterPro" id="IPR011990">
    <property type="entry name" value="TPR-like_helical_dom_sf"/>
</dbReference>
<protein>
    <recommendedName>
        <fullName evidence="2">Protein kinase domain-containing protein</fullName>
    </recommendedName>
</protein>
<dbReference type="SUPFAM" id="SSF81901">
    <property type="entry name" value="HCP-like"/>
    <property type="match status" value="5"/>
</dbReference>
<feature type="domain" description="Protein kinase" evidence="2">
    <location>
        <begin position="65"/>
        <end position="353"/>
    </location>
</feature>
<dbReference type="PROSITE" id="PS00108">
    <property type="entry name" value="PROTEIN_KINASE_ST"/>
    <property type="match status" value="1"/>
</dbReference>
<dbReference type="CDD" id="cd00180">
    <property type="entry name" value="PKc"/>
    <property type="match status" value="1"/>
</dbReference>
<dbReference type="InterPro" id="IPR011009">
    <property type="entry name" value="Kinase-like_dom_sf"/>
</dbReference>
<keyword evidence="4" id="KW-1185">Reference proteome</keyword>
<dbReference type="InterPro" id="IPR008271">
    <property type="entry name" value="Ser/Thr_kinase_AS"/>
</dbReference>
<dbReference type="PROSITE" id="PS50011">
    <property type="entry name" value="PROTEIN_KINASE_DOM"/>
    <property type="match status" value="1"/>
</dbReference>
<evidence type="ECO:0000256" key="1">
    <source>
        <dbReference type="ARBA" id="ARBA00038101"/>
    </source>
</evidence>
<organism evidence="3 4">
    <name type="scientific">Tritrichomonas musculus</name>
    <dbReference type="NCBI Taxonomy" id="1915356"/>
    <lineage>
        <taxon>Eukaryota</taxon>
        <taxon>Metamonada</taxon>
        <taxon>Parabasalia</taxon>
        <taxon>Tritrichomonadida</taxon>
        <taxon>Tritrichomonadidae</taxon>
        <taxon>Tritrichomonas</taxon>
    </lineage>
</organism>
<dbReference type="SUPFAM" id="SSF56112">
    <property type="entry name" value="Protein kinase-like (PK-like)"/>
    <property type="match status" value="1"/>
</dbReference>
<dbReference type="EMBL" id="JAPFFF010000034">
    <property type="protein sequence ID" value="KAK8843621.1"/>
    <property type="molecule type" value="Genomic_DNA"/>
</dbReference>
<dbReference type="InterPro" id="IPR000719">
    <property type="entry name" value="Prot_kinase_dom"/>
</dbReference>
<sequence length="1461" mass="170295">MKEKSATEETQSKEEISNFLLVFPEQIINKEFINKTIRAIAGYLIRRYFYPTEYFKNQSFFDFDKETNDRENRSAIKNIFKYKDLNKPVYFQTAFLHKEELTISKINTKEFVEDDFICLRNIYSNREEIINLVLHKKSLYIFAMKKAYSNKSEHEESFCKDKSHRCLMHFYGFLKKEREIIGFIYEFMSNGTLESYVQSNREKVSDMFSMMTIIRIIQGIDYLHSNSLIHRDLKPSNILLDHDFIPYISDFETIRHPIEEDNSDSTITQNIGSDLYVSPEQYRGENVSFPTDIYSFGLIIFFIFNKSHKKTQNTNILKASNIFQEVYEKCTKDDPKDRLTIQEIALNLCEEFFIFLIKIFYKIEENTKIYQFIYEIINIMKHRSVIFRTTLIGLLLYCNYDSEVFFYLGNAYAMGVEVEIDYSKARKYFKLSAQQGNSDALYNLGVMYAYGYGVEQDYLKAIKYFELSAKQNNPDALLNLGIIYAKGYGVEQDYLKAIGYYELSAKQGNSNALLNLGIIYTNSKGVEQDYSKAINYFELTAKQNNSNALFGLGYLYYSGLGVEKNYSKAKEYYELSAKQNNSNALLYLGNLYATGSGVEQNYHKAKEYYESSAKKENSIALFILGLLYANGYGAEQDYLESIKYLELSAKQNNSDTLLSLGIIYAKGFGVEKNYSKAKEYYESSAKQNNSNTLLYLGNLYATGSGVEQNYHKAKEYYESSAKQNNSNALFNLGITHYYGHGVEKNYLKAKEYYELSAKQNNSNALFGLGYLYYSGLGVEKNYSKAKEYYELSAKQNNSNALLALGNLYVFGNGVERDYSRAKEYFELSAKQGNASALLNLGCLYNNGHGVEQNVIKAKEYFELSAKKNNSSALLYLGQLYYYGIGVKQDHTIAKEYFQSASGNEELSSLFLGHINFQSKDIYKEMFYYEKASKYNNSEAIFKIGSIYATGNDEIKPDYTKAKEYYERAAQKNNSDALFNLGILYEKGLDVKQNLPKAIKYYKLSSRECNSDALFKLGKIYMKGKFVKQDYMKSKQCFEYAAFNNNPYGLYFLAHFYLNGDIFKVNLDMAILYLNESIKIQFPKVSVYNKANKSYIMKNDYNKYYYHSRNELGLIYITEYQDIKKGNEHIKEAAFAEYPFGQNNLGILNEIYFDDQKNAKHFYERSSKHQFSLAQYNLGHLKEKEGQTVESINYYRLASENEDSPLIFRNHKHYDKRLEISKMFIICFTNLKLAEFYFAISNFEESRNFFIKSFSKLNINTEYQLKLKANKFDDILIYLKYYILHFPLFNLTNQTNLSSSIKNIINSEGSKTYKQKEKKGTNNSIINNLLNADKQSIDYIKQDKCLENSNINKEEKEDRMESLNDSPVIFENEKVEIDTEDEMIFENLGVLFDFIIKDENMKKTFHEKINEIIKIMESIIYTPPYNILFGRIKIDKQNSTKKEYLYRKDINELFYEGFGIEI</sequence>
<dbReference type="PANTHER" id="PTHR11102:SF147">
    <property type="entry name" value="SEL1L ADAPTOR SUBUNIT OF ERAD E3 UBIQUITIN LIGASE"/>
    <property type="match status" value="1"/>
</dbReference>
<dbReference type="Gene3D" id="1.25.40.10">
    <property type="entry name" value="Tetratricopeptide repeat domain"/>
    <property type="match status" value="5"/>
</dbReference>
<dbReference type="InterPro" id="IPR019734">
    <property type="entry name" value="TPR_rpt"/>
</dbReference>
<dbReference type="Gene3D" id="1.10.510.10">
    <property type="entry name" value="Transferase(Phosphotransferase) domain 1"/>
    <property type="match status" value="1"/>
</dbReference>
<evidence type="ECO:0000259" key="2">
    <source>
        <dbReference type="PROSITE" id="PS50011"/>
    </source>
</evidence>
<evidence type="ECO:0000313" key="4">
    <source>
        <dbReference type="Proteomes" id="UP001470230"/>
    </source>
</evidence>